<name>A0A4U0XY15_9PEZI</name>
<protein>
    <submittedName>
        <fullName evidence="1">Uncharacterized protein</fullName>
    </submittedName>
</protein>
<evidence type="ECO:0000313" key="1">
    <source>
        <dbReference type="EMBL" id="TKA81366.1"/>
    </source>
</evidence>
<gene>
    <name evidence="1" type="ORF">B0A49_00273</name>
</gene>
<dbReference type="EMBL" id="NAJN01000027">
    <property type="protein sequence ID" value="TKA81366.1"/>
    <property type="molecule type" value="Genomic_DNA"/>
</dbReference>
<accession>A0A4U0XY15</accession>
<comment type="caution">
    <text evidence="1">The sequence shown here is derived from an EMBL/GenBank/DDBJ whole genome shotgun (WGS) entry which is preliminary data.</text>
</comment>
<dbReference type="Proteomes" id="UP000308768">
    <property type="component" value="Unassembled WGS sequence"/>
</dbReference>
<sequence length="314" mass="35037">MASAVHHDFIFRGPLKVEDVVKLGNQLSTEAASLLCKELLFTNTNVIDRVVLGQLRDDLTDGADGHFFATDERTDFRAAGCRFDIPANIETGNGKPETEKAALRGIVRDSLFYGVMNGTLHPILKIYEDNLIKFLEYMLLLLLLTGAQPDQLSERPRADHTRHPDGAVGELASITHVNDGPNVRNVVIMDGRVTIITPNRFRGAKTSLLYRSPWPVVSKLLVVYLVSVRPFFATLAADHPIARSGRLFEDENEPSFQWSTQRYREIVRRETQARLGKSLTIEKINSVLVRHLKAVEPELVAPGMMAVVSDVVLD</sequence>
<keyword evidence="2" id="KW-1185">Reference proteome</keyword>
<proteinExistence type="predicted"/>
<evidence type="ECO:0000313" key="2">
    <source>
        <dbReference type="Proteomes" id="UP000308768"/>
    </source>
</evidence>
<reference evidence="1 2" key="1">
    <citation type="submission" date="2017-03" db="EMBL/GenBank/DDBJ databases">
        <title>Genomes of endolithic fungi from Antarctica.</title>
        <authorList>
            <person name="Coleine C."/>
            <person name="Masonjones S."/>
            <person name="Stajich J.E."/>
        </authorList>
    </citation>
    <scope>NUCLEOTIDE SEQUENCE [LARGE SCALE GENOMIC DNA]</scope>
    <source>
        <strain evidence="1 2">CCFEE 5187</strain>
    </source>
</reference>
<dbReference type="OrthoDB" id="3944494at2759"/>
<dbReference type="AlphaFoldDB" id="A0A4U0XY15"/>
<organism evidence="1 2">
    <name type="scientific">Cryomyces minteri</name>
    <dbReference type="NCBI Taxonomy" id="331657"/>
    <lineage>
        <taxon>Eukaryota</taxon>
        <taxon>Fungi</taxon>
        <taxon>Dikarya</taxon>
        <taxon>Ascomycota</taxon>
        <taxon>Pezizomycotina</taxon>
        <taxon>Dothideomycetes</taxon>
        <taxon>Dothideomycetes incertae sedis</taxon>
        <taxon>Cryomyces</taxon>
    </lineage>
</organism>